<evidence type="ECO:0000256" key="5">
    <source>
        <dbReference type="ARBA" id="ARBA00012723"/>
    </source>
</evidence>
<dbReference type="InterPro" id="IPR013766">
    <property type="entry name" value="Thioredoxin_domain"/>
</dbReference>
<keyword evidence="14 16" id="KW-0676">Redox-active center</keyword>
<evidence type="ECO:0000256" key="8">
    <source>
        <dbReference type="ARBA" id="ARBA00022737"/>
    </source>
</evidence>
<comment type="similarity">
    <text evidence="4 17">Belongs to the protein disulfide isomerase family.</text>
</comment>
<evidence type="ECO:0000256" key="4">
    <source>
        <dbReference type="ARBA" id="ARBA00006347"/>
    </source>
</evidence>
<protein>
    <recommendedName>
        <fullName evidence="15 18">Protein disulfide-isomerase</fullName>
        <ecNumber evidence="5 18">5.3.4.1</ecNumber>
    </recommendedName>
</protein>
<feature type="disulfide bond" description="Redox-active" evidence="16">
    <location>
        <begin position="400"/>
        <end position="403"/>
    </location>
</feature>
<evidence type="ECO:0000256" key="9">
    <source>
        <dbReference type="ARBA" id="ARBA00022824"/>
    </source>
</evidence>
<dbReference type="PROSITE" id="PS00194">
    <property type="entry name" value="THIOREDOXIN_1"/>
    <property type="match status" value="2"/>
</dbReference>
<evidence type="ECO:0000256" key="13">
    <source>
        <dbReference type="ARBA" id="ARBA00023235"/>
    </source>
</evidence>
<evidence type="ECO:0000256" key="3">
    <source>
        <dbReference type="ARBA" id="ARBA00004319"/>
    </source>
</evidence>
<dbReference type="GO" id="GO:0005886">
    <property type="term" value="C:plasma membrane"/>
    <property type="evidence" value="ECO:0007669"/>
    <property type="project" value="UniProtKB-SubCell"/>
</dbReference>
<dbReference type="EC" id="5.3.4.1" evidence="5 18"/>
<dbReference type="OMA" id="FFGMKKD"/>
<dbReference type="FunFam" id="3.40.30.10:FF:000027">
    <property type="entry name" value="protein disulfide-isomerase A2"/>
    <property type="match status" value="1"/>
</dbReference>
<reference evidence="20" key="3">
    <citation type="submission" date="2025-09" db="UniProtKB">
        <authorList>
            <consortium name="Ensembl"/>
        </authorList>
    </citation>
    <scope>IDENTIFICATION</scope>
</reference>
<dbReference type="FunFam" id="3.40.30.10:FF:000030">
    <property type="entry name" value="Protein disulfide-isomerase"/>
    <property type="match status" value="1"/>
</dbReference>
<dbReference type="PANTHER" id="PTHR18929">
    <property type="entry name" value="PROTEIN DISULFIDE ISOMERASE"/>
    <property type="match status" value="1"/>
</dbReference>
<evidence type="ECO:0000256" key="6">
    <source>
        <dbReference type="ARBA" id="ARBA00022475"/>
    </source>
</evidence>
<comment type="catalytic activity">
    <reaction evidence="1 18">
        <text>Catalyzes the rearrangement of -S-S- bonds in proteins.</text>
        <dbReference type="EC" id="5.3.4.1"/>
    </reaction>
</comment>
<dbReference type="Ensembl" id="ENSTRUT00000059190.1">
    <property type="protein sequence ID" value="ENSTRUP00000062631.1"/>
    <property type="gene ID" value="ENSTRUG00000003279.3"/>
</dbReference>
<dbReference type="Gene3D" id="3.40.30.10">
    <property type="entry name" value="Glutaredoxin"/>
    <property type="match status" value="4"/>
</dbReference>
<sequence>GEVLRDRCFLLLCTLVVASRAEIAEEDDVLVLKKSNFDEALKAHPNILVEFYAPWCGHCNALAPQYAKAAATLKEEGSEVRLAKVDATEETDLAQEFGVRGYPTIKFFKGGDKDSPKEYSAGRQAEDIVSWLKKRTGPAVASLTGVTEAESLIADNEVAVIGFFKDGSSADAKAFEKAAEAIDEIPFAMTSDDAVFSKFEVSTDGVVLFKKFDEGRNTFDGEVTKENLLNFVKSNQLPLVIEFTEQTAPKIFGGEIKSHILMFLPKAASDFQDKMDQFKKAAEGFKGQILFIFIDSDIEDNQRILEFFGLKKEECPAIRLITLEDEMTKYKPESDAITTEGIIEFCTKFVEGKLKAHLMSQDIPEDWDKTPVKVLVGKNFEEVVFDPSKNVFVEFYAPWCGHCKQLTPIWEKLGEKYKDSADTIVAKMDSTANEIEAVKVHSFPTLKFFPAGDEHKVIDYNGERTLEGFTKFLESGGKEGGAPAGDDEDDPEADVRSPQLFGTFLLFISTIFMFKKKPFKNTFTGTITTKSSNSCVHICASTVM</sequence>
<evidence type="ECO:0000313" key="20">
    <source>
        <dbReference type="Ensembl" id="ENSTRUP00000062631.1"/>
    </source>
</evidence>
<feature type="signal peptide" evidence="18">
    <location>
        <begin position="1"/>
        <end position="21"/>
    </location>
</feature>
<dbReference type="CDD" id="cd02961">
    <property type="entry name" value="PDI_a_family"/>
    <property type="match status" value="1"/>
</dbReference>
<evidence type="ECO:0000313" key="21">
    <source>
        <dbReference type="Proteomes" id="UP000005226"/>
    </source>
</evidence>
<keyword evidence="8" id="KW-0677">Repeat</keyword>
<keyword evidence="6" id="KW-1003">Cell membrane</keyword>
<dbReference type="SUPFAM" id="SSF52833">
    <property type="entry name" value="Thioredoxin-like"/>
    <property type="match status" value="4"/>
</dbReference>
<dbReference type="CDD" id="cd02982">
    <property type="entry name" value="PDI_b'_family"/>
    <property type="match status" value="1"/>
</dbReference>
<evidence type="ECO:0000256" key="11">
    <source>
        <dbReference type="ARBA" id="ARBA00023157"/>
    </source>
</evidence>
<keyword evidence="10" id="KW-0472">Membrane</keyword>
<dbReference type="Pfam" id="PF00085">
    <property type="entry name" value="Thioredoxin"/>
    <property type="match status" value="2"/>
</dbReference>
<evidence type="ECO:0000256" key="18">
    <source>
        <dbReference type="RuleBase" id="RU361130"/>
    </source>
</evidence>
<keyword evidence="7 18" id="KW-0732">Signal</keyword>
<dbReference type="GO" id="GO:0034976">
    <property type="term" value="P:response to endoplasmic reticulum stress"/>
    <property type="evidence" value="ECO:0007669"/>
    <property type="project" value="TreeGrafter"/>
</dbReference>
<evidence type="ECO:0000256" key="7">
    <source>
        <dbReference type="ARBA" id="ARBA00022729"/>
    </source>
</evidence>
<dbReference type="PANTHER" id="PTHR18929:SF101">
    <property type="entry name" value="PROTEIN DISULFIDE-ISOMERASE"/>
    <property type="match status" value="1"/>
</dbReference>
<evidence type="ECO:0000256" key="14">
    <source>
        <dbReference type="ARBA" id="ARBA00023284"/>
    </source>
</evidence>
<dbReference type="InterPro" id="IPR017937">
    <property type="entry name" value="Thioredoxin_CS"/>
</dbReference>
<comment type="subcellular location">
    <subcellularLocation>
        <location evidence="2">Cell membrane</location>
        <topology evidence="2">Peripheral membrane protein</topology>
    </subcellularLocation>
    <subcellularLocation>
        <location evidence="3">Endoplasmic reticulum lumen</location>
    </subcellularLocation>
</comment>
<accession>A0A674MND1</accession>
<reference evidence="20 21" key="1">
    <citation type="journal article" date="2011" name="Genome Biol. Evol.">
        <title>Integration of the genetic map and genome assembly of fugu facilitates insights into distinct features of genome evolution in teleosts and mammals.</title>
        <authorList>
            <person name="Kai W."/>
            <person name="Kikuchi K."/>
            <person name="Tohari S."/>
            <person name="Chew A.K."/>
            <person name="Tay A."/>
            <person name="Fujiwara A."/>
            <person name="Hosoya S."/>
            <person name="Suetake H."/>
            <person name="Naruse K."/>
            <person name="Brenner S."/>
            <person name="Suzuki Y."/>
            <person name="Venkatesh B."/>
        </authorList>
    </citation>
    <scope>NUCLEOTIDE SEQUENCE [LARGE SCALE GENOMIC DNA]</scope>
</reference>
<dbReference type="AlphaFoldDB" id="A0A674MND1"/>
<organism evidence="20 21">
    <name type="scientific">Takifugu rubripes</name>
    <name type="common">Japanese pufferfish</name>
    <name type="synonym">Fugu rubripes</name>
    <dbReference type="NCBI Taxonomy" id="31033"/>
    <lineage>
        <taxon>Eukaryota</taxon>
        <taxon>Metazoa</taxon>
        <taxon>Chordata</taxon>
        <taxon>Craniata</taxon>
        <taxon>Vertebrata</taxon>
        <taxon>Euteleostomi</taxon>
        <taxon>Actinopterygii</taxon>
        <taxon>Neopterygii</taxon>
        <taxon>Teleostei</taxon>
        <taxon>Neoteleostei</taxon>
        <taxon>Acanthomorphata</taxon>
        <taxon>Eupercaria</taxon>
        <taxon>Tetraodontiformes</taxon>
        <taxon>Tetradontoidea</taxon>
        <taxon>Tetraodontidae</taxon>
        <taxon>Takifugu</taxon>
    </lineage>
</organism>
<evidence type="ECO:0000256" key="17">
    <source>
        <dbReference type="RuleBase" id="RU004208"/>
    </source>
</evidence>
<evidence type="ECO:0000256" key="10">
    <source>
        <dbReference type="ARBA" id="ARBA00023136"/>
    </source>
</evidence>
<dbReference type="GO" id="GO:0003756">
    <property type="term" value="F:protein disulfide isomerase activity"/>
    <property type="evidence" value="ECO:0007669"/>
    <property type="project" value="UniProtKB-EC"/>
</dbReference>
<feature type="chain" id="PRO_5025708800" description="Protein disulfide-isomerase" evidence="18">
    <location>
        <begin position="22"/>
        <end position="544"/>
    </location>
</feature>
<keyword evidence="13 18" id="KW-0413">Isomerase</keyword>
<keyword evidence="9" id="KW-0256">Endoplasmic reticulum</keyword>
<dbReference type="FunFam" id="3.40.30.10:FF:000023">
    <property type="entry name" value="Protein disulfide-isomerase"/>
    <property type="match status" value="1"/>
</dbReference>
<feature type="domain" description="Thioredoxin" evidence="19">
    <location>
        <begin position="10"/>
        <end position="137"/>
    </location>
</feature>
<dbReference type="NCBIfam" id="TIGR01130">
    <property type="entry name" value="ER_PDI_fam"/>
    <property type="match status" value="1"/>
</dbReference>
<proteinExistence type="inferred from homology"/>
<dbReference type="InterPro" id="IPR005792">
    <property type="entry name" value="Prot_disulphide_isomerase"/>
</dbReference>
<dbReference type="FunFam" id="3.40.30.10:FF:000042">
    <property type="entry name" value="protein disulfide-isomerase A2"/>
    <property type="match status" value="1"/>
</dbReference>
<feature type="disulfide bond" description="Redox-active" evidence="16">
    <location>
        <begin position="56"/>
        <end position="59"/>
    </location>
</feature>
<evidence type="ECO:0000259" key="19">
    <source>
        <dbReference type="PROSITE" id="PS51352"/>
    </source>
</evidence>
<dbReference type="GO" id="GO:0006457">
    <property type="term" value="P:protein folding"/>
    <property type="evidence" value="ECO:0007669"/>
    <property type="project" value="TreeGrafter"/>
</dbReference>
<dbReference type="InterPro" id="IPR036249">
    <property type="entry name" value="Thioredoxin-like_sf"/>
</dbReference>
<keyword evidence="12" id="KW-0143">Chaperone</keyword>
<gene>
    <name evidence="20" type="primary">p4hb</name>
</gene>
<name>A0A674MND1_TAKRU</name>
<dbReference type="GeneTree" id="ENSGT00940000157351"/>
<dbReference type="GO" id="GO:0005788">
    <property type="term" value="C:endoplasmic reticulum lumen"/>
    <property type="evidence" value="ECO:0007669"/>
    <property type="project" value="UniProtKB-SubCell"/>
</dbReference>
<keyword evidence="21" id="KW-1185">Reference proteome</keyword>
<reference evidence="20" key="2">
    <citation type="submission" date="2025-08" db="UniProtKB">
        <authorList>
            <consortium name="Ensembl"/>
        </authorList>
    </citation>
    <scope>IDENTIFICATION</scope>
</reference>
<dbReference type="Pfam" id="PF13848">
    <property type="entry name" value="Thioredoxin_6"/>
    <property type="match status" value="1"/>
</dbReference>
<evidence type="ECO:0000256" key="12">
    <source>
        <dbReference type="ARBA" id="ARBA00023186"/>
    </source>
</evidence>
<evidence type="ECO:0000256" key="15">
    <source>
        <dbReference type="ARBA" id="ARBA00039846"/>
    </source>
</evidence>
<dbReference type="InterPro" id="IPR005788">
    <property type="entry name" value="PDI_thioredoxin-like_dom"/>
</dbReference>
<dbReference type="PROSITE" id="PS51352">
    <property type="entry name" value="THIOREDOXIN_2"/>
    <property type="match status" value="2"/>
</dbReference>
<dbReference type="CDD" id="cd02995">
    <property type="entry name" value="PDI_a_PDI_a'_C"/>
    <property type="match status" value="1"/>
</dbReference>
<evidence type="ECO:0000256" key="2">
    <source>
        <dbReference type="ARBA" id="ARBA00004202"/>
    </source>
</evidence>
<dbReference type="CDD" id="cd02981">
    <property type="entry name" value="PDI_b_family"/>
    <property type="match status" value="1"/>
</dbReference>
<feature type="domain" description="Thioredoxin" evidence="19">
    <location>
        <begin position="336"/>
        <end position="478"/>
    </location>
</feature>
<dbReference type="NCBIfam" id="TIGR01126">
    <property type="entry name" value="pdi_dom"/>
    <property type="match status" value="2"/>
</dbReference>
<evidence type="ECO:0000256" key="16">
    <source>
        <dbReference type="PIRSR" id="PIRSR605792-51"/>
    </source>
</evidence>
<evidence type="ECO:0000256" key="1">
    <source>
        <dbReference type="ARBA" id="ARBA00001182"/>
    </source>
</evidence>
<dbReference type="Proteomes" id="UP000005226">
    <property type="component" value="Chromosome 17"/>
</dbReference>
<keyword evidence="11 16" id="KW-1015">Disulfide bond</keyword>
<dbReference type="PRINTS" id="PR00421">
    <property type="entry name" value="THIOREDOXIN"/>
</dbReference>